<dbReference type="InParanoid" id="A0A5J5EWX0"/>
<feature type="transmembrane region" description="Helical" evidence="6">
    <location>
        <begin position="280"/>
        <end position="299"/>
    </location>
</feature>
<feature type="compositionally biased region" description="Basic and acidic residues" evidence="5">
    <location>
        <begin position="25"/>
        <end position="35"/>
    </location>
</feature>
<comment type="caution">
    <text evidence="8">The sequence shown here is derived from an EMBL/GenBank/DDBJ whole genome shotgun (WGS) entry which is preliminary data.</text>
</comment>
<keyword evidence="4 6" id="KW-0472">Membrane</keyword>
<gene>
    <name evidence="8" type="ORF">FN846DRAFT_951241</name>
</gene>
<dbReference type="PROSITE" id="PS50850">
    <property type="entry name" value="MFS"/>
    <property type="match status" value="1"/>
</dbReference>
<dbReference type="EMBL" id="VXIS01000101">
    <property type="protein sequence ID" value="KAA8905057.1"/>
    <property type="molecule type" value="Genomic_DNA"/>
</dbReference>
<keyword evidence="3 6" id="KW-1133">Transmembrane helix</keyword>
<feature type="transmembrane region" description="Helical" evidence="6">
    <location>
        <begin position="527"/>
        <end position="547"/>
    </location>
</feature>
<dbReference type="PANTHER" id="PTHR23501">
    <property type="entry name" value="MAJOR FACILITATOR SUPERFAMILY"/>
    <property type="match status" value="1"/>
</dbReference>
<evidence type="ECO:0000313" key="9">
    <source>
        <dbReference type="Proteomes" id="UP000326924"/>
    </source>
</evidence>
<evidence type="ECO:0000256" key="4">
    <source>
        <dbReference type="ARBA" id="ARBA00023136"/>
    </source>
</evidence>
<dbReference type="InterPro" id="IPR036259">
    <property type="entry name" value="MFS_trans_sf"/>
</dbReference>
<evidence type="ECO:0000256" key="5">
    <source>
        <dbReference type="SAM" id="MobiDB-lite"/>
    </source>
</evidence>
<dbReference type="OrthoDB" id="440553at2759"/>
<evidence type="ECO:0000256" key="6">
    <source>
        <dbReference type="SAM" id="Phobius"/>
    </source>
</evidence>
<evidence type="ECO:0000256" key="2">
    <source>
        <dbReference type="ARBA" id="ARBA00022692"/>
    </source>
</evidence>
<dbReference type="InterPro" id="IPR011701">
    <property type="entry name" value="MFS"/>
</dbReference>
<feature type="transmembrane region" description="Helical" evidence="6">
    <location>
        <begin position="171"/>
        <end position="194"/>
    </location>
</feature>
<dbReference type="Pfam" id="PF07690">
    <property type="entry name" value="MFS_1"/>
    <property type="match status" value="1"/>
</dbReference>
<feature type="domain" description="Major facilitator superfamily (MFS) profile" evidence="7">
    <location>
        <begin position="48"/>
        <end position="554"/>
    </location>
</feature>
<dbReference type="Gene3D" id="1.20.1250.20">
    <property type="entry name" value="MFS general substrate transporter like domains"/>
    <property type="match status" value="1"/>
</dbReference>
<feature type="transmembrane region" description="Helical" evidence="6">
    <location>
        <begin position="251"/>
        <end position="268"/>
    </location>
</feature>
<organism evidence="8 9">
    <name type="scientific">Sphaerosporella brunnea</name>
    <dbReference type="NCBI Taxonomy" id="1250544"/>
    <lineage>
        <taxon>Eukaryota</taxon>
        <taxon>Fungi</taxon>
        <taxon>Dikarya</taxon>
        <taxon>Ascomycota</taxon>
        <taxon>Pezizomycotina</taxon>
        <taxon>Pezizomycetes</taxon>
        <taxon>Pezizales</taxon>
        <taxon>Pyronemataceae</taxon>
        <taxon>Sphaerosporella</taxon>
    </lineage>
</organism>
<evidence type="ECO:0000256" key="1">
    <source>
        <dbReference type="ARBA" id="ARBA00004141"/>
    </source>
</evidence>
<dbReference type="GO" id="GO:0022857">
    <property type="term" value="F:transmembrane transporter activity"/>
    <property type="evidence" value="ECO:0007669"/>
    <property type="project" value="InterPro"/>
</dbReference>
<reference evidence="8 9" key="1">
    <citation type="submission" date="2019-09" db="EMBL/GenBank/DDBJ databases">
        <title>Draft genome of the ectomycorrhizal ascomycete Sphaerosporella brunnea.</title>
        <authorList>
            <consortium name="DOE Joint Genome Institute"/>
            <person name="Benucci G.M."/>
            <person name="Marozzi G."/>
            <person name="Antonielli L."/>
            <person name="Sanchez S."/>
            <person name="Marco P."/>
            <person name="Wang X."/>
            <person name="Falini L.B."/>
            <person name="Barry K."/>
            <person name="Haridas S."/>
            <person name="Lipzen A."/>
            <person name="Labutti K."/>
            <person name="Grigoriev I.V."/>
            <person name="Murat C."/>
            <person name="Martin F."/>
            <person name="Albertini E."/>
            <person name="Donnini D."/>
            <person name="Bonito G."/>
        </authorList>
    </citation>
    <scope>NUCLEOTIDE SEQUENCE [LARGE SCALE GENOMIC DNA]</scope>
    <source>
        <strain evidence="8 9">Sb_GMNB300</strain>
    </source>
</reference>
<dbReference type="InterPro" id="IPR020846">
    <property type="entry name" value="MFS_dom"/>
</dbReference>
<dbReference type="PRINTS" id="PR01036">
    <property type="entry name" value="TCRTETB"/>
</dbReference>
<feature type="region of interest" description="Disordered" evidence="5">
    <location>
        <begin position="1"/>
        <end position="35"/>
    </location>
</feature>
<keyword evidence="2 6" id="KW-0812">Transmembrane</keyword>
<feature type="transmembrane region" description="Helical" evidence="6">
    <location>
        <begin position="323"/>
        <end position="343"/>
    </location>
</feature>
<dbReference type="AlphaFoldDB" id="A0A5J5EWX0"/>
<dbReference type="SUPFAM" id="SSF103473">
    <property type="entry name" value="MFS general substrate transporter"/>
    <property type="match status" value="1"/>
</dbReference>
<comment type="subcellular location">
    <subcellularLocation>
        <location evidence="1">Membrane</location>
        <topology evidence="1">Multi-pass membrane protein</topology>
    </subcellularLocation>
</comment>
<feature type="transmembrane region" description="Helical" evidence="6">
    <location>
        <begin position="201"/>
        <end position="221"/>
    </location>
</feature>
<evidence type="ECO:0000256" key="3">
    <source>
        <dbReference type="ARBA" id="ARBA00022989"/>
    </source>
</evidence>
<proteinExistence type="predicted"/>
<protein>
    <submittedName>
        <fullName evidence="8">Major facilitator superfamily transporter</fullName>
    </submittedName>
</protein>
<feature type="transmembrane region" description="Helical" evidence="6">
    <location>
        <begin position="422"/>
        <end position="447"/>
    </location>
</feature>
<feature type="transmembrane region" description="Helical" evidence="6">
    <location>
        <begin position="138"/>
        <end position="159"/>
    </location>
</feature>
<feature type="transmembrane region" description="Helical" evidence="6">
    <location>
        <begin position="47"/>
        <end position="71"/>
    </location>
</feature>
<dbReference type="Gene3D" id="1.20.1720.10">
    <property type="entry name" value="Multidrug resistance protein D"/>
    <property type="match status" value="1"/>
</dbReference>
<accession>A0A5J5EWX0</accession>
<dbReference type="Proteomes" id="UP000326924">
    <property type="component" value="Unassembled WGS sequence"/>
</dbReference>
<keyword evidence="9" id="KW-1185">Reference proteome</keyword>
<dbReference type="PANTHER" id="PTHR23501:SF43">
    <property type="entry name" value="MULTIDRUG TRANSPORTER, PUTATIVE (AFU_ORTHOLOGUE AFUA_6G03040)-RELATED"/>
    <property type="match status" value="1"/>
</dbReference>
<feature type="transmembrane region" description="Helical" evidence="6">
    <location>
        <begin position="113"/>
        <end position="131"/>
    </location>
</feature>
<name>A0A5J5EWX0_9PEZI</name>
<feature type="compositionally biased region" description="Polar residues" evidence="5">
    <location>
        <begin position="1"/>
        <end position="22"/>
    </location>
</feature>
<evidence type="ECO:0000313" key="8">
    <source>
        <dbReference type="EMBL" id="KAA8905057.1"/>
    </source>
</evidence>
<sequence>MATPQSKADISPPTSELSSTGPSEKPSDQDNRDSEERVFPTGWRLHLLTFALCLSLLLSTLETTIVSTALVSIANALKHFEQSGWVVTAYLLAYTGFLIIYAKFSDVLGRKPMILLALLIFTVFSIVCGVAQTMVQLIICRALQGFGASGIYSMVMVIAPDMVPYEKMGPYMGIISSVFAIASILGPIVGGAIIDHSTWRWVFWLNGPAGAFAIVLISAALPSNFPYGKESSRKQGLGEIFSKKNSQRLDWIGAFLSLAASILLVFPLQQAGTKYAWNSAPVISTFILSGVLWTAFIAWERWLSFSKSKQEPVLPWWLVKDRMFVGMLLNAFFTGFPFMAAIVNLPQRFQAVNGTSASGAGVRLLPLLLCSPFASALSGFVITRLKVPPLYLIFTGGALQLIGIGLMSSIPESRRDILIAQYGYEVIMGFGFGLGLSTLLVMVPLVIANKRDTAVAMGAITQIRVLGGTIGLAICTALQNNHVKSGLRAFLTEPQISSILDSTAAISLLDTDTQNEVRRVFAGGYNLQMKIMTAFSAAVFLTSLIMLERKPRRSA</sequence>
<evidence type="ECO:0000259" key="7">
    <source>
        <dbReference type="PROSITE" id="PS50850"/>
    </source>
</evidence>
<feature type="transmembrane region" description="Helical" evidence="6">
    <location>
        <begin position="389"/>
        <end position="410"/>
    </location>
</feature>
<feature type="transmembrane region" description="Helical" evidence="6">
    <location>
        <begin position="83"/>
        <end position="101"/>
    </location>
</feature>
<dbReference type="GO" id="GO:0005886">
    <property type="term" value="C:plasma membrane"/>
    <property type="evidence" value="ECO:0007669"/>
    <property type="project" value="TreeGrafter"/>
</dbReference>